<feature type="region of interest" description="Disordered" evidence="9">
    <location>
        <begin position="1"/>
        <end position="22"/>
    </location>
</feature>
<keyword evidence="7" id="KW-0072">Autophagy</keyword>
<accession>A0A3M6TM65</accession>
<dbReference type="Pfam" id="PF24456">
    <property type="entry name" value="RHD_RETREG1-3"/>
    <property type="match status" value="1"/>
</dbReference>
<keyword evidence="3" id="KW-0597">Phosphoprotein</keyword>
<organism evidence="12 13">
    <name type="scientific">Pocillopora damicornis</name>
    <name type="common">Cauliflower coral</name>
    <name type="synonym">Millepora damicornis</name>
    <dbReference type="NCBI Taxonomy" id="46731"/>
    <lineage>
        <taxon>Eukaryota</taxon>
        <taxon>Metazoa</taxon>
        <taxon>Cnidaria</taxon>
        <taxon>Anthozoa</taxon>
        <taxon>Hexacorallia</taxon>
        <taxon>Scleractinia</taxon>
        <taxon>Astrocoeniina</taxon>
        <taxon>Pocilloporidae</taxon>
        <taxon>Pocillopora</taxon>
    </lineage>
</organism>
<evidence type="ECO:0000256" key="8">
    <source>
        <dbReference type="ARBA" id="ARBA00023136"/>
    </source>
</evidence>
<dbReference type="Proteomes" id="UP000275408">
    <property type="component" value="Unassembled WGS sequence"/>
</dbReference>
<feature type="domain" description="RETREG1-3/ARL6IP-like N-terminal reticulon-homology" evidence="11">
    <location>
        <begin position="35"/>
        <end position="178"/>
    </location>
</feature>
<evidence type="ECO:0000256" key="9">
    <source>
        <dbReference type="SAM" id="MobiDB-lite"/>
    </source>
</evidence>
<dbReference type="PANTHER" id="PTHR28659">
    <property type="entry name" value="RETICULON-LIKE PROTEIN"/>
    <property type="match status" value="1"/>
</dbReference>
<comment type="caution">
    <text evidence="12">The sequence shown here is derived from an EMBL/GenBank/DDBJ whole genome shotgun (WGS) entry which is preliminary data.</text>
</comment>
<dbReference type="AlphaFoldDB" id="A0A3M6TM65"/>
<keyword evidence="6 10" id="KW-1133">Transmembrane helix</keyword>
<evidence type="ECO:0000256" key="5">
    <source>
        <dbReference type="ARBA" id="ARBA00022824"/>
    </source>
</evidence>
<keyword evidence="5" id="KW-0256">Endoplasmic reticulum</keyword>
<keyword evidence="4 10" id="KW-0812">Transmembrane</keyword>
<reference evidence="12 13" key="1">
    <citation type="journal article" date="2018" name="Sci. Rep.">
        <title>Comparative analysis of the Pocillopora damicornis genome highlights role of immune system in coral evolution.</title>
        <authorList>
            <person name="Cunning R."/>
            <person name="Bay R.A."/>
            <person name="Gillette P."/>
            <person name="Baker A.C."/>
            <person name="Traylor-Knowles N."/>
        </authorList>
    </citation>
    <scope>NUCLEOTIDE SEQUENCE [LARGE SCALE GENOMIC DNA]</scope>
    <source>
        <strain evidence="12">RSMAS</strain>
        <tissue evidence="12">Whole animal</tissue>
    </source>
</reference>
<evidence type="ECO:0000259" key="11">
    <source>
        <dbReference type="Pfam" id="PF24456"/>
    </source>
</evidence>
<feature type="transmembrane region" description="Helical" evidence="10">
    <location>
        <begin position="150"/>
        <end position="170"/>
    </location>
</feature>
<protein>
    <recommendedName>
        <fullName evidence="11">RETREG1-3/ARL6IP-like N-terminal reticulon-homology domain-containing protein</fullName>
    </recommendedName>
</protein>
<keyword evidence="13" id="KW-1185">Reference proteome</keyword>
<dbReference type="PANTHER" id="PTHR28659:SF2">
    <property type="entry name" value="RETICULON-LIKE PROTEIN"/>
    <property type="match status" value="1"/>
</dbReference>
<gene>
    <name evidence="12" type="ORF">pdam_00004879</name>
</gene>
<dbReference type="EMBL" id="RCHS01003371">
    <property type="protein sequence ID" value="RMX42354.1"/>
    <property type="molecule type" value="Genomic_DNA"/>
</dbReference>
<dbReference type="GO" id="GO:0061709">
    <property type="term" value="P:reticulophagy"/>
    <property type="evidence" value="ECO:0007669"/>
    <property type="project" value="InterPro"/>
</dbReference>
<feature type="compositionally biased region" description="Polar residues" evidence="9">
    <location>
        <begin position="426"/>
        <end position="447"/>
    </location>
</feature>
<proteinExistence type="inferred from homology"/>
<feature type="transmembrane region" description="Helical" evidence="10">
    <location>
        <begin position="58"/>
        <end position="84"/>
    </location>
</feature>
<dbReference type="STRING" id="46731.A0A3M6TM65"/>
<feature type="compositionally biased region" description="Polar residues" evidence="9">
    <location>
        <begin position="464"/>
        <end position="476"/>
    </location>
</feature>
<comment type="subcellular location">
    <subcellularLocation>
        <location evidence="1">Endoplasmic reticulum membrane</location>
        <topology evidence="1">Multi-pass membrane protein</topology>
    </subcellularLocation>
</comment>
<feature type="compositionally biased region" description="Polar residues" evidence="9">
    <location>
        <begin position="332"/>
        <end position="349"/>
    </location>
</feature>
<dbReference type="GO" id="GO:0005789">
    <property type="term" value="C:endoplasmic reticulum membrane"/>
    <property type="evidence" value="ECO:0007669"/>
    <property type="project" value="UniProtKB-SubCell"/>
</dbReference>
<evidence type="ECO:0000256" key="7">
    <source>
        <dbReference type="ARBA" id="ARBA00023006"/>
    </source>
</evidence>
<evidence type="ECO:0000313" key="12">
    <source>
        <dbReference type="EMBL" id="RMX42354.1"/>
    </source>
</evidence>
<dbReference type="InterPro" id="IPR043384">
    <property type="entry name" value="RETREG1/3"/>
</dbReference>
<feature type="region of interest" description="Disordered" evidence="9">
    <location>
        <begin position="246"/>
        <end position="266"/>
    </location>
</feature>
<name>A0A3M6TM65_POCDA</name>
<feature type="region of interest" description="Disordered" evidence="9">
    <location>
        <begin position="386"/>
        <end position="488"/>
    </location>
</feature>
<dbReference type="InterPro" id="IPR057282">
    <property type="entry name" value="RETREG1-3-like_RHD"/>
</dbReference>
<evidence type="ECO:0000256" key="2">
    <source>
        <dbReference type="ARBA" id="ARBA00006299"/>
    </source>
</evidence>
<feature type="compositionally biased region" description="Acidic residues" evidence="9">
    <location>
        <begin position="448"/>
        <end position="457"/>
    </location>
</feature>
<evidence type="ECO:0000256" key="1">
    <source>
        <dbReference type="ARBA" id="ARBA00004477"/>
    </source>
</evidence>
<evidence type="ECO:0000313" key="13">
    <source>
        <dbReference type="Proteomes" id="UP000275408"/>
    </source>
</evidence>
<feature type="region of interest" description="Disordered" evidence="9">
    <location>
        <begin position="322"/>
        <end position="349"/>
    </location>
</feature>
<feature type="compositionally biased region" description="Basic and acidic residues" evidence="9">
    <location>
        <begin position="410"/>
        <end position="425"/>
    </location>
</feature>
<dbReference type="OrthoDB" id="10029527at2759"/>
<evidence type="ECO:0000256" key="6">
    <source>
        <dbReference type="ARBA" id="ARBA00022989"/>
    </source>
</evidence>
<keyword evidence="8 10" id="KW-0472">Membrane</keyword>
<evidence type="ECO:0000256" key="10">
    <source>
        <dbReference type="SAM" id="Phobius"/>
    </source>
</evidence>
<sequence>MADENLKGDSTENSTGSENPDNQEYYECVRKLLRPVENRWQYIQSVLLWQKPSHSLSYFIAMTILVGIMASGKFRLVLLLIILMASSLLMEDIRCKVWQCVQGRFDALTDEDSRQITLSFPRLCERLAAIWSCFAAWREKLNKLKAESTYKYYAVLFGLLLVVVFAYQYLPLLPIFYMQGIQNDINVADMKFLGKWRFVCCGDSCALYFWPIIKYNGIHIIIKKAVEPFYRPFVVQWQNTRTKRTRDAVTTGTKGEMPADSDDEFAKDFSPVADDTVVNEDKFVPSQDEDFRESEPSSSAPPVEVKLLEGFITSVVTQGLSSITSRKDSLETQEISAQDTPESEVGSQSLNSSTVFVDNLQFSSISQFGDTLELEEGQLMRGLEFPDIERDSESDTEAVQPAGKSQVDSEPTHSKQMEEAKDSKEQVNQQISETLESTMKESISSDVSDYEMLDPSEAEGMIPTDQTDSGNSSRLGSATDYVGKWLGY</sequence>
<comment type="similarity">
    <text evidence="2">Belongs to the RETREG family.</text>
</comment>
<evidence type="ECO:0000256" key="4">
    <source>
        <dbReference type="ARBA" id="ARBA00022692"/>
    </source>
</evidence>
<feature type="compositionally biased region" description="Polar residues" evidence="9">
    <location>
        <begin position="11"/>
        <end position="22"/>
    </location>
</feature>
<feature type="compositionally biased region" description="Basic and acidic residues" evidence="9">
    <location>
        <begin position="1"/>
        <end position="10"/>
    </location>
</feature>
<evidence type="ECO:0000256" key="3">
    <source>
        <dbReference type="ARBA" id="ARBA00022553"/>
    </source>
</evidence>